<organism evidence="8 9">
    <name type="scientific">Cryobacterium psychrophilum</name>
    <dbReference type="NCBI Taxonomy" id="41988"/>
    <lineage>
        <taxon>Bacteria</taxon>
        <taxon>Bacillati</taxon>
        <taxon>Actinomycetota</taxon>
        <taxon>Actinomycetes</taxon>
        <taxon>Micrococcales</taxon>
        <taxon>Microbacteriaceae</taxon>
        <taxon>Cryobacterium</taxon>
    </lineage>
</organism>
<reference evidence="8 9" key="1">
    <citation type="submission" date="2019-03" db="EMBL/GenBank/DDBJ databases">
        <title>Genomics of glacier-inhabiting Cryobacterium strains.</title>
        <authorList>
            <person name="Liu Q."/>
            <person name="Xin Y.-H."/>
        </authorList>
    </citation>
    <scope>NUCLEOTIDE SEQUENCE [LARGE SCALE GENOMIC DNA]</scope>
    <source>
        <strain evidence="8 9">CGMCC 1.4292</strain>
    </source>
</reference>
<dbReference type="PANTHER" id="PTHR33908:SF3">
    <property type="entry name" value="UNDECAPRENYL PHOSPHATE-ALPHA-4-AMINO-4-DEOXY-L-ARABINOSE ARABINOSYL TRANSFERASE"/>
    <property type="match status" value="1"/>
</dbReference>
<keyword evidence="4" id="KW-0808">Transferase</keyword>
<dbReference type="GO" id="GO:0005886">
    <property type="term" value="C:plasma membrane"/>
    <property type="evidence" value="ECO:0007669"/>
    <property type="project" value="UniProtKB-SubCell"/>
</dbReference>
<protein>
    <recommendedName>
        <fullName evidence="10">Glycosyltransferase RgtA/B/C/D-like domain-containing protein</fullName>
    </recommendedName>
</protein>
<dbReference type="EMBL" id="SOHQ01000035">
    <property type="protein sequence ID" value="TFD76593.1"/>
    <property type="molecule type" value="Genomic_DNA"/>
</dbReference>
<dbReference type="GO" id="GO:0010041">
    <property type="term" value="P:response to iron(III) ion"/>
    <property type="evidence" value="ECO:0007669"/>
    <property type="project" value="TreeGrafter"/>
</dbReference>
<keyword evidence="5" id="KW-0812">Transmembrane</keyword>
<evidence type="ECO:0000256" key="7">
    <source>
        <dbReference type="ARBA" id="ARBA00023136"/>
    </source>
</evidence>
<evidence type="ECO:0000256" key="2">
    <source>
        <dbReference type="ARBA" id="ARBA00022475"/>
    </source>
</evidence>
<keyword evidence="2" id="KW-1003">Cell membrane</keyword>
<comment type="caution">
    <text evidence="8">The sequence shown here is derived from an EMBL/GenBank/DDBJ whole genome shotgun (WGS) entry which is preliminary data.</text>
</comment>
<evidence type="ECO:0000256" key="5">
    <source>
        <dbReference type="ARBA" id="ARBA00022692"/>
    </source>
</evidence>
<keyword evidence="3" id="KW-0328">Glycosyltransferase</keyword>
<dbReference type="AlphaFoldDB" id="A0A4Y8KN76"/>
<sequence>MTASLETARTLRALTARRFRGARMRDAAVVGAIALILSMSFSWVPSIWFDEAATITSATRSWPELLRMLSSVDLVHGVYYAAMHVWFDLVPYSPFTLRLPSAIFTGLAAALTVWLAGSFTSRRTAILAGLAFSVLPRVTWAGEEGRSFALGTTFAVLLTLVFLAAWRRGAAPRAVRARWWALYWALAVVSTGVFLYLALLVVAHGATAVWTGLAQRRSDGTTPLRRTTRVGLLGWFGASVGAGALLLPFALAVSSQSKQVSWIPPIGSQTLIDVVVWQWFALNPAFAVAGWSLVIAGVALLVRAARRTRARARPVSSTPSLLAIAVPWIVVPTVGLIVASLLASPLYSPRYLTFGAPAVALLMGVALGALRRTWLHVLALAVLVALAAPQYVAQRLPEAKQESSWSEVATLVATSRGTHPATGAIIYGPVRHHPAATTRLIALSYPDAFKGLVDVNLKTAGAEAGTLWADQYSLAQVTDRFDGKDEVWLVTSDKQDWRPSVTAKLAALGLHVDQEWHLTGVNVLRYVR</sequence>
<evidence type="ECO:0000313" key="8">
    <source>
        <dbReference type="EMBL" id="TFD76593.1"/>
    </source>
</evidence>
<dbReference type="GO" id="GO:0016763">
    <property type="term" value="F:pentosyltransferase activity"/>
    <property type="evidence" value="ECO:0007669"/>
    <property type="project" value="TreeGrafter"/>
</dbReference>
<keyword evidence="7" id="KW-0472">Membrane</keyword>
<comment type="subcellular location">
    <subcellularLocation>
        <location evidence="1">Cell membrane</location>
        <topology evidence="1">Multi-pass membrane protein</topology>
    </subcellularLocation>
</comment>
<dbReference type="GO" id="GO:0009103">
    <property type="term" value="P:lipopolysaccharide biosynthetic process"/>
    <property type="evidence" value="ECO:0007669"/>
    <property type="project" value="UniProtKB-ARBA"/>
</dbReference>
<evidence type="ECO:0000256" key="6">
    <source>
        <dbReference type="ARBA" id="ARBA00022989"/>
    </source>
</evidence>
<accession>A0A4Y8KN76</accession>
<evidence type="ECO:0000256" key="4">
    <source>
        <dbReference type="ARBA" id="ARBA00022679"/>
    </source>
</evidence>
<name>A0A4Y8KN76_9MICO</name>
<dbReference type="OrthoDB" id="5318634at2"/>
<dbReference type="RefSeq" id="WP_134173493.1">
    <property type="nucleotide sequence ID" value="NZ_SODI01000001.1"/>
</dbReference>
<keyword evidence="9" id="KW-1185">Reference proteome</keyword>
<dbReference type="PANTHER" id="PTHR33908">
    <property type="entry name" value="MANNOSYLTRANSFERASE YKCB-RELATED"/>
    <property type="match status" value="1"/>
</dbReference>
<gene>
    <name evidence="8" type="ORF">E3T53_13095</name>
</gene>
<dbReference type="Proteomes" id="UP000298218">
    <property type="component" value="Unassembled WGS sequence"/>
</dbReference>
<evidence type="ECO:0000256" key="1">
    <source>
        <dbReference type="ARBA" id="ARBA00004651"/>
    </source>
</evidence>
<evidence type="ECO:0000313" key="9">
    <source>
        <dbReference type="Proteomes" id="UP000298218"/>
    </source>
</evidence>
<proteinExistence type="predicted"/>
<dbReference type="InterPro" id="IPR050297">
    <property type="entry name" value="LipidA_mod_glycosyltrf_83"/>
</dbReference>
<evidence type="ECO:0008006" key="10">
    <source>
        <dbReference type="Google" id="ProtNLM"/>
    </source>
</evidence>
<keyword evidence="6" id="KW-1133">Transmembrane helix</keyword>
<evidence type="ECO:0000256" key="3">
    <source>
        <dbReference type="ARBA" id="ARBA00022676"/>
    </source>
</evidence>